<organism evidence="1 2">
    <name type="scientific">Enterococcus hermanniensis</name>
    <dbReference type="NCBI Taxonomy" id="249189"/>
    <lineage>
        <taxon>Bacteria</taxon>
        <taxon>Bacillati</taxon>
        <taxon>Bacillota</taxon>
        <taxon>Bacilli</taxon>
        <taxon>Lactobacillales</taxon>
        <taxon>Enterococcaceae</taxon>
        <taxon>Enterococcus</taxon>
    </lineage>
</organism>
<evidence type="ECO:0000313" key="1">
    <source>
        <dbReference type="EMBL" id="OJG46305.1"/>
    </source>
</evidence>
<accession>A0A1L8TPP7</accession>
<evidence type="ECO:0000313" key="2">
    <source>
        <dbReference type="Proteomes" id="UP000182077"/>
    </source>
</evidence>
<dbReference type="Proteomes" id="UP000182077">
    <property type="component" value="Unassembled WGS sequence"/>
</dbReference>
<dbReference type="RefSeq" id="WP_084405528.1">
    <property type="nucleotide sequence ID" value="NZ_JBHSHK010000001.1"/>
</dbReference>
<comment type="caution">
    <text evidence="1">The sequence shown here is derived from an EMBL/GenBank/DDBJ whole genome shotgun (WGS) entry which is preliminary data.</text>
</comment>
<dbReference type="STRING" id="249189.RV04_GL001471"/>
<name>A0A1L8TPP7_9ENTE</name>
<reference evidence="1 2" key="1">
    <citation type="submission" date="2014-12" db="EMBL/GenBank/DDBJ databases">
        <title>Draft genome sequences of 29 type strains of Enterococci.</title>
        <authorList>
            <person name="Zhong Z."/>
            <person name="Sun Z."/>
            <person name="Liu W."/>
            <person name="Zhang W."/>
            <person name="Zhang H."/>
        </authorList>
    </citation>
    <scope>NUCLEOTIDE SEQUENCE [LARGE SCALE GENOMIC DNA]</scope>
    <source>
        <strain evidence="1 2">DSM 17122</strain>
    </source>
</reference>
<proteinExistence type="predicted"/>
<sequence length="285" mass="32568">MGKAEYLMSSYFSKLNDCGKIGRVHSTFTHSFNLIVAGRLIHITDSDNYLSSFGLRIPKEMFRKIMNFCKDDDIVKITDETLIFYSYQGVKIVSLKSIRKVPLEIINLSYDNQSVELLTKKLKSYELDKQLGIENTRQNQKYFEQLIQPEYSNQKWVEALIFFIGRGRGLTPSGDDILLGYLFILSIYQHPAVKQIQEILLNGLTTTTIISENYLRTAVQGFVSSPFIQLNQWFMYPVPEKLDVVLKNILAIGHTSGRDTAYGILLGVIMLSNEKINLGLNDKNN</sequence>
<keyword evidence="2" id="KW-1185">Reference proteome</keyword>
<dbReference type="Pfam" id="PF11392">
    <property type="entry name" value="AllH"/>
    <property type="match status" value="1"/>
</dbReference>
<dbReference type="AlphaFoldDB" id="A0A1L8TPP7"/>
<dbReference type="InterPro" id="IPR021530">
    <property type="entry name" value="AllH-like"/>
</dbReference>
<dbReference type="OrthoDB" id="4933449at2"/>
<gene>
    <name evidence="1" type="ORF">RV04_GL001471</name>
</gene>
<protein>
    <recommendedName>
        <fullName evidence="3">DUF2877 domain-containing protein</fullName>
    </recommendedName>
</protein>
<dbReference type="EMBL" id="JXKQ01000003">
    <property type="protein sequence ID" value="OJG46305.1"/>
    <property type="molecule type" value="Genomic_DNA"/>
</dbReference>
<evidence type="ECO:0008006" key="3">
    <source>
        <dbReference type="Google" id="ProtNLM"/>
    </source>
</evidence>